<gene>
    <name evidence="3" type="ORF">AOCH_005564</name>
</gene>
<keyword evidence="4" id="KW-1185">Reference proteome</keyword>
<feature type="transmembrane region" description="Helical" evidence="2">
    <location>
        <begin position="31"/>
        <end position="50"/>
    </location>
</feature>
<keyword evidence="2" id="KW-1133">Transmembrane helix</keyword>
<dbReference type="Proteomes" id="UP000034947">
    <property type="component" value="Unassembled WGS sequence"/>
</dbReference>
<evidence type="ECO:0000313" key="4">
    <source>
        <dbReference type="Proteomes" id="UP000034947"/>
    </source>
</evidence>
<dbReference type="VEuPathDB" id="FungiDB:P175DRAFT_0504078"/>
<organism evidence="3 4">
    <name type="scientific">Aspergillus ochraceoroseus</name>
    <dbReference type="NCBI Taxonomy" id="138278"/>
    <lineage>
        <taxon>Eukaryota</taxon>
        <taxon>Fungi</taxon>
        <taxon>Dikarya</taxon>
        <taxon>Ascomycota</taxon>
        <taxon>Pezizomycotina</taxon>
        <taxon>Eurotiomycetes</taxon>
        <taxon>Eurotiomycetidae</taxon>
        <taxon>Eurotiales</taxon>
        <taxon>Aspergillaceae</taxon>
        <taxon>Aspergillus</taxon>
        <taxon>Aspergillus subgen. Nidulantes</taxon>
    </lineage>
</organism>
<keyword evidence="2" id="KW-0472">Membrane</keyword>
<feature type="transmembrane region" description="Helical" evidence="2">
    <location>
        <begin position="62"/>
        <end position="86"/>
    </location>
</feature>
<protein>
    <recommendedName>
        <fullName evidence="5">MARVEL domain-containing protein</fullName>
    </recommendedName>
</protein>
<proteinExistence type="predicted"/>
<keyword evidence="2" id="KW-0812">Transmembrane</keyword>
<feature type="region of interest" description="Disordered" evidence="1">
    <location>
        <begin position="190"/>
        <end position="209"/>
    </location>
</feature>
<dbReference type="EMBL" id="JYKN01000191">
    <property type="protein sequence ID" value="KKK25399.1"/>
    <property type="molecule type" value="Genomic_DNA"/>
</dbReference>
<sequence length="209" mass="23155">MDTSNHYIPSATAPEKKRWIDSRIFHLIPRALQFLFAVVVAALYGIDLAHATKTQAHAEAPWIYAEFLACVSGLTCTIHILATAIVSAPKPAWDLFDAVVFILWLAQVGVFGTIYCAPLTAIPPEYETATLSISRMRAGVWISLVASSGCEPGGDDTCDEMEVGSRIQKDVDDRLSWADAEKQIMEHCSDQPPEYREKDVADMWPVEKK</sequence>
<evidence type="ECO:0000256" key="1">
    <source>
        <dbReference type="SAM" id="MobiDB-lite"/>
    </source>
</evidence>
<reference evidence="3 4" key="1">
    <citation type="submission" date="2015-02" db="EMBL/GenBank/DDBJ databases">
        <title>Draft Genome Sequences of Two Closely-Related Aflatoxigenic Aspergillus Species Obtained from the Cote d'Ivoire.</title>
        <authorList>
            <person name="Moore G.G."/>
            <person name="Beltz S.B."/>
            <person name="Mack B.M."/>
        </authorList>
    </citation>
    <scope>NUCLEOTIDE SEQUENCE [LARGE SCALE GENOMIC DNA]</scope>
    <source>
        <strain evidence="3 4">SRRC1432</strain>
    </source>
</reference>
<dbReference type="PANTHER" id="PTHR42083:SF1">
    <property type="entry name" value="MARVEL DOMAIN-CONTAINING PROTEIN"/>
    <property type="match status" value="1"/>
</dbReference>
<dbReference type="OrthoDB" id="5363290at2759"/>
<dbReference type="PANTHER" id="PTHR42083">
    <property type="entry name" value="MARVEL DOMAIN-CONTAINING PROTEIN"/>
    <property type="match status" value="1"/>
</dbReference>
<evidence type="ECO:0000256" key="2">
    <source>
        <dbReference type="SAM" id="Phobius"/>
    </source>
</evidence>
<evidence type="ECO:0000313" key="3">
    <source>
        <dbReference type="EMBL" id="KKK25399.1"/>
    </source>
</evidence>
<evidence type="ECO:0008006" key="5">
    <source>
        <dbReference type="Google" id="ProtNLM"/>
    </source>
</evidence>
<dbReference type="AlphaFoldDB" id="A0A0F8V0W1"/>
<accession>A0A0F8V0W1</accession>
<comment type="caution">
    <text evidence="3">The sequence shown here is derived from an EMBL/GenBank/DDBJ whole genome shotgun (WGS) entry which is preliminary data.</text>
</comment>
<name>A0A0F8V0W1_9EURO</name>
<feature type="transmembrane region" description="Helical" evidence="2">
    <location>
        <begin position="98"/>
        <end position="117"/>
    </location>
</feature>